<keyword evidence="6" id="KW-1185">Reference proteome</keyword>
<name>A0A6J1TCZ8_FRAOC</name>
<comment type="similarity">
    <text evidence="1">Belongs to the DNA mismatch repair MutL/HexB family.</text>
</comment>
<dbReference type="AlphaFoldDB" id="A0A6J1TCZ8"/>
<dbReference type="InterPro" id="IPR002099">
    <property type="entry name" value="MutL/Mlh/PMS"/>
</dbReference>
<dbReference type="InterPro" id="IPR014721">
    <property type="entry name" value="Ribsml_uS5_D2-typ_fold_subgr"/>
</dbReference>
<dbReference type="Pfam" id="PF00505">
    <property type="entry name" value="HMG_box"/>
    <property type="match status" value="1"/>
</dbReference>
<dbReference type="CDD" id="cd16926">
    <property type="entry name" value="HATPase_MutL-MLH-PMS-like"/>
    <property type="match status" value="1"/>
</dbReference>
<dbReference type="SMART" id="SM00398">
    <property type="entry name" value="HMG"/>
    <property type="match status" value="1"/>
</dbReference>
<proteinExistence type="inferred from homology"/>
<evidence type="ECO:0000256" key="3">
    <source>
        <dbReference type="PROSITE-ProRule" id="PRU00267"/>
    </source>
</evidence>
<dbReference type="PANTHER" id="PTHR10073:SF54">
    <property type="entry name" value="PMS1 PROTEIN HOMOLOG 1"/>
    <property type="match status" value="1"/>
</dbReference>
<dbReference type="SUPFAM" id="SSF54211">
    <property type="entry name" value="Ribosomal protein S5 domain 2-like"/>
    <property type="match status" value="1"/>
</dbReference>
<dbReference type="RefSeq" id="XP_026288721.1">
    <property type="nucleotide sequence ID" value="XM_026432936.2"/>
</dbReference>
<dbReference type="CDD" id="cd00084">
    <property type="entry name" value="HMG-box_SF"/>
    <property type="match status" value="1"/>
</dbReference>
<organism evidence="6 7">
    <name type="scientific">Frankliniella occidentalis</name>
    <name type="common">Western flower thrips</name>
    <name type="synonym">Euthrips occidentalis</name>
    <dbReference type="NCBI Taxonomy" id="133901"/>
    <lineage>
        <taxon>Eukaryota</taxon>
        <taxon>Metazoa</taxon>
        <taxon>Ecdysozoa</taxon>
        <taxon>Arthropoda</taxon>
        <taxon>Hexapoda</taxon>
        <taxon>Insecta</taxon>
        <taxon>Pterygota</taxon>
        <taxon>Neoptera</taxon>
        <taxon>Paraneoptera</taxon>
        <taxon>Thysanoptera</taxon>
        <taxon>Terebrantia</taxon>
        <taxon>Thripoidea</taxon>
        <taxon>Thripidae</taxon>
        <taxon>Frankliniella</taxon>
    </lineage>
</organism>
<dbReference type="GO" id="GO:0006298">
    <property type="term" value="P:mismatch repair"/>
    <property type="evidence" value="ECO:0007669"/>
    <property type="project" value="InterPro"/>
</dbReference>
<evidence type="ECO:0000313" key="6">
    <source>
        <dbReference type="Proteomes" id="UP000504606"/>
    </source>
</evidence>
<dbReference type="NCBIfam" id="TIGR00585">
    <property type="entry name" value="mutl"/>
    <property type="match status" value="1"/>
</dbReference>
<evidence type="ECO:0000256" key="1">
    <source>
        <dbReference type="ARBA" id="ARBA00006082"/>
    </source>
</evidence>
<dbReference type="GO" id="GO:0032389">
    <property type="term" value="C:MutLalpha complex"/>
    <property type="evidence" value="ECO:0007669"/>
    <property type="project" value="TreeGrafter"/>
</dbReference>
<dbReference type="PANTHER" id="PTHR10073">
    <property type="entry name" value="DNA MISMATCH REPAIR PROTEIN MLH, PMS, MUTL"/>
    <property type="match status" value="1"/>
</dbReference>
<accession>A0A6J1TCZ8</accession>
<sequence>MSLAQLPASTVKLITSSQIITSVSSAVKELFENALDAGATSIDVKLMNFGLDRLEVKDNGSGISKENTQCMALPHYTSKLSDFNDLESLETYGFRGEALNALCSVGQVSIITATSSDPMAMVYTLDSSGNISGTKPSPHVQGTTVVVAQLFKNLPVRRQFMGTSRKAQEELKQVEMVVKSLAVIKPNIRVALFHNKCMIWQKTPCATLQNSFSQLVGYSSFQHLEHLTLKTCEASIEMLVPKRDCDITVVTKSTPNFSLVFVNTRPVTYKKVVKILHQELIKKFGDNFSSRKFAVSLISINSNPSNLDVNLEPNKTKVLLKDEDEILNGMEKCLHDYYSIVTFVQEASPVLVEPVKEKECLPHSPFKEVHEESSRKRIKLDDQPSDMECGKVIDVSLNSNEILPKTPSKTEYCKKIFCAPSKEGKEEESNVLPCSGNDLLHSVDLRNQTANTTNSFLQDKEVGSNILSCSESDFQAVDMKDQTVDTTDHISPLQSENTSHVFLGSAECERSVDPQTNCLHFSPPQTNVINENVTSNHAIRPENGSVSDGKNVHGKQASDSGLENLWDDINEKELTDLGCLDDFAIATSTHNESGNCPSTDLIGSEAWSMGHVGVGTGELVKGSSVLVGRPSVPSFGRLEKPSSNLQDDNFTLDPPQEVSNKSPKSVKAQKSPRGYDIMGSSPRMDCSVSSQMGRRELAAFTKFAREIRPQIILENPGISFTNVASTLAQKWQSLSAMEKEHYEELARQTATSKKVWKTQDKQKKMDWVTKLPEKREKTRLSIKKDRPVRKEVSSKINMEDIKMNLQTAALSIKWQENSTIRLIGQLEPSGTWICVQNSDIIVLNHSRLQEVVVNHRLLCTHGVVAKPLNPWQQLDQACLGEEAWKMLVSLPLTQEPLKGSKIISADFIVKNGFRIEVRGDQTAFLTAVPEVLNYCGVKELRETLELSRLYCDLQECRPLCIVTHIKGEAMRICRKAPPMLQRTMVQELLDYWIKHSEALGDNCPHSKPILTRFYNLAGKTQIPL</sequence>
<dbReference type="SUPFAM" id="SSF47095">
    <property type="entry name" value="HMG-box"/>
    <property type="match status" value="1"/>
</dbReference>
<feature type="domain" description="HMG box" evidence="5">
    <location>
        <begin position="693"/>
        <end position="764"/>
    </location>
</feature>
<dbReference type="PROSITE" id="PS50118">
    <property type="entry name" value="HMG_BOX_2"/>
    <property type="match status" value="1"/>
</dbReference>
<dbReference type="GO" id="GO:0005524">
    <property type="term" value="F:ATP binding"/>
    <property type="evidence" value="ECO:0007669"/>
    <property type="project" value="InterPro"/>
</dbReference>
<dbReference type="SUPFAM" id="SSF55874">
    <property type="entry name" value="ATPase domain of HSP90 chaperone/DNA topoisomerase II/histidine kinase"/>
    <property type="match status" value="1"/>
</dbReference>
<dbReference type="InterPro" id="IPR036890">
    <property type="entry name" value="HATPase_C_sf"/>
</dbReference>
<dbReference type="GeneID" id="113213771"/>
<evidence type="ECO:0000313" key="7">
    <source>
        <dbReference type="RefSeq" id="XP_026288721.1"/>
    </source>
</evidence>
<dbReference type="SMART" id="SM01340">
    <property type="entry name" value="DNA_mis_repair"/>
    <property type="match status" value="1"/>
</dbReference>
<dbReference type="InterPro" id="IPR038973">
    <property type="entry name" value="MutL/Mlh/Pms-like"/>
</dbReference>
<dbReference type="InterPro" id="IPR009071">
    <property type="entry name" value="HMG_box_dom"/>
</dbReference>
<dbReference type="Gene3D" id="3.30.230.10">
    <property type="match status" value="1"/>
</dbReference>
<dbReference type="Gene3D" id="3.30.565.10">
    <property type="entry name" value="Histidine kinase-like ATPase, C-terminal domain"/>
    <property type="match status" value="1"/>
</dbReference>
<dbReference type="Gene3D" id="1.10.30.10">
    <property type="entry name" value="High mobility group box domain"/>
    <property type="match status" value="1"/>
</dbReference>
<dbReference type="Pfam" id="PF01119">
    <property type="entry name" value="DNA_mis_repair"/>
    <property type="match status" value="1"/>
</dbReference>
<keyword evidence="3" id="KW-0238">DNA-binding</keyword>
<keyword evidence="3" id="KW-0539">Nucleus</keyword>
<dbReference type="InterPro" id="IPR020568">
    <property type="entry name" value="Ribosomal_Su5_D2-typ_SF"/>
</dbReference>
<dbReference type="InterPro" id="IPR013507">
    <property type="entry name" value="DNA_mismatch_S5_2-like"/>
</dbReference>
<evidence type="ECO:0000259" key="5">
    <source>
        <dbReference type="PROSITE" id="PS50118"/>
    </source>
</evidence>
<dbReference type="GO" id="GO:0016887">
    <property type="term" value="F:ATP hydrolysis activity"/>
    <property type="evidence" value="ECO:0007669"/>
    <property type="project" value="InterPro"/>
</dbReference>
<dbReference type="GO" id="GO:0030983">
    <property type="term" value="F:mismatched DNA binding"/>
    <property type="evidence" value="ECO:0007669"/>
    <property type="project" value="InterPro"/>
</dbReference>
<feature type="region of interest" description="Disordered" evidence="4">
    <location>
        <begin position="540"/>
        <end position="560"/>
    </location>
</feature>
<dbReference type="GO" id="GO:0140664">
    <property type="term" value="F:ATP-dependent DNA damage sensor activity"/>
    <property type="evidence" value="ECO:0007669"/>
    <property type="project" value="InterPro"/>
</dbReference>
<dbReference type="InterPro" id="IPR036910">
    <property type="entry name" value="HMG_box_dom_sf"/>
</dbReference>
<dbReference type="Proteomes" id="UP000504606">
    <property type="component" value="Unplaced"/>
</dbReference>
<dbReference type="CDD" id="cd00782">
    <property type="entry name" value="MutL_Trans"/>
    <property type="match status" value="1"/>
</dbReference>
<dbReference type="OrthoDB" id="10254304at2759"/>
<evidence type="ECO:0000256" key="4">
    <source>
        <dbReference type="SAM" id="MobiDB-lite"/>
    </source>
</evidence>
<keyword evidence="2" id="KW-0227">DNA damage</keyword>
<protein>
    <submittedName>
        <fullName evidence="7">PMS1 protein homolog 1-like</fullName>
    </submittedName>
</protein>
<evidence type="ECO:0000256" key="2">
    <source>
        <dbReference type="ARBA" id="ARBA00022763"/>
    </source>
</evidence>
<reference evidence="7" key="1">
    <citation type="submission" date="2025-08" db="UniProtKB">
        <authorList>
            <consortium name="RefSeq"/>
        </authorList>
    </citation>
    <scope>IDENTIFICATION</scope>
    <source>
        <tissue evidence="7">Whole organism</tissue>
    </source>
</reference>
<dbReference type="FunFam" id="3.30.565.10:FF:000017">
    <property type="entry name" value="PMS1 homolog 1, mismatch repair system component"/>
    <property type="match status" value="1"/>
</dbReference>
<gene>
    <name evidence="7" type="primary">LOC113213771</name>
</gene>
<feature type="region of interest" description="Disordered" evidence="4">
    <location>
        <begin position="633"/>
        <end position="689"/>
    </location>
</feature>
<dbReference type="InterPro" id="IPR014762">
    <property type="entry name" value="DNA_mismatch_repair_CS"/>
</dbReference>
<feature type="DNA-binding region" description="HMG box" evidence="3">
    <location>
        <begin position="693"/>
        <end position="764"/>
    </location>
</feature>
<dbReference type="KEGG" id="foc:113213771"/>
<dbReference type="PROSITE" id="PS00058">
    <property type="entry name" value="DNA_MISMATCH_REPAIR_1"/>
    <property type="match status" value="1"/>
</dbReference>
<dbReference type="Pfam" id="PF13589">
    <property type="entry name" value="HATPase_c_3"/>
    <property type="match status" value="1"/>
</dbReference>